<protein>
    <recommendedName>
        <fullName evidence="4">Lipoprotein</fullName>
    </recommendedName>
</protein>
<dbReference type="EMBL" id="FNID01000052">
    <property type="protein sequence ID" value="SDO07646.1"/>
    <property type="molecule type" value="Genomic_DNA"/>
</dbReference>
<dbReference type="RefSeq" id="WP_092643438.1">
    <property type="nucleotide sequence ID" value="NZ_FNID01000052.1"/>
</dbReference>
<gene>
    <name evidence="2" type="ORF">SAMN05192585_1527</name>
</gene>
<reference evidence="2 3" key="1">
    <citation type="submission" date="2016-10" db="EMBL/GenBank/DDBJ databases">
        <authorList>
            <person name="de Groot N.N."/>
        </authorList>
    </citation>
    <scope>NUCLEOTIDE SEQUENCE [LARGE SCALE GENOMIC DNA]</scope>
    <source>
        <strain evidence="2 3">CGMCC 1.5012</strain>
    </source>
</reference>
<feature type="signal peptide" evidence="1">
    <location>
        <begin position="1"/>
        <end position="20"/>
    </location>
</feature>
<dbReference type="PROSITE" id="PS51257">
    <property type="entry name" value="PROKAR_LIPOPROTEIN"/>
    <property type="match status" value="1"/>
</dbReference>
<evidence type="ECO:0000313" key="2">
    <source>
        <dbReference type="EMBL" id="SDO07646.1"/>
    </source>
</evidence>
<accession>A0A1H0GL00</accession>
<evidence type="ECO:0000313" key="3">
    <source>
        <dbReference type="Proteomes" id="UP000199182"/>
    </source>
</evidence>
<proteinExistence type="predicted"/>
<dbReference type="Proteomes" id="UP000199182">
    <property type="component" value="Unassembled WGS sequence"/>
</dbReference>
<evidence type="ECO:0000256" key="1">
    <source>
        <dbReference type="SAM" id="SignalP"/>
    </source>
</evidence>
<keyword evidence="3" id="KW-1185">Reference proteome</keyword>
<name>A0A1H0GL00_9FIRM</name>
<sequence>MKKGIVLSVTAILSALLLLAACAKTPPESPGSSAVSSAAVLGESLVSSALQTTDAEKAYYLLFEKLWQEDDGLNDGIQYISLDLTRVKLKDTAPLVRLVKDFCDKNGYELLCLTFEQLKEQGYIEDLYFDKGVLFSFEDKELTADSLKTDGKKWRSGLGAIGATYTVEKKSDGWAITGAEGTWIS</sequence>
<evidence type="ECO:0008006" key="4">
    <source>
        <dbReference type="Google" id="ProtNLM"/>
    </source>
</evidence>
<dbReference type="OrthoDB" id="1954601at2"/>
<organism evidence="2 3">
    <name type="scientific">Acetanaerobacterium elongatum</name>
    <dbReference type="NCBI Taxonomy" id="258515"/>
    <lineage>
        <taxon>Bacteria</taxon>
        <taxon>Bacillati</taxon>
        <taxon>Bacillota</taxon>
        <taxon>Clostridia</taxon>
        <taxon>Eubacteriales</taxon>
        <taxon>Oscillospiraceae</taxon>
        <taxon>Acetanaerobacterium</taxon>
    </lineage>
</organism>
<feature type="chain" id="PRO_5039009747" description="Lipoprotein" evidence="1">
    <location>
        <begin position="21"/>
        <end position="185"/>
    </location>
</feature>
<dbReference type="AlphaFoldDB" id="A0A1H0GL00"/>
<keyword evidence="1" id="KW-0732">Signal</keyword>